<accession>A0AAN4W1Z4</accession>
<dbReference type="Pfam" id="PF03629">
    <property type="entry name" value="SASA"/>
    <property type="match status" value="1"/>
</dbReference>
<keyword evidence="1" id="KW-0378">Hydrolase</keyword>
<gene>
    <name evidence="4" type="ORF">PEDI_30020</name>
</gene>
<dbReference type="SUPFAM" id="SSF52266">
    <property type="entry name" value="SGNH hydrolase"/>
    <property type="match status" value="1"/>
</dbReference>
<comment type="caution">
    <text evidence="4">The sequence shown here is derived from an EMBL/GenBank/DDBJ whole genome shotgun (WGS) entry which is preliminary data.</text>
</comment>
<protein>
    <submittedName>
        <fullName evidence="4">Acetylxylan esterase</fullName>
    </submittedName>
</protein>
<reference evidence="4 5" key="1">
    <citation type="submission" date="2021-12" db="EMBL/GenBank/DDBJ databases">
        <title>Genome sequencing of bacteria with rrn-lacking chromosome and rrn-plasmid.</title>
        <authorList>
            <person name="Anda M."/>
            <person name="Iwasaki W."/>
        </authorList>
    </citation>
    <scope>NUCLEOTIDE SEQUENCE [LARGE SCALE GENOMIC DNA]</scope>
    <source>
        <strain evidence="4 5">NBRC 15940</strain>
    </source>
</reference>
<feature type="chain" id="PRO_5043005033" evidence="2">
    <location>
        <begin position="21"/>
        <end position="282"/>
    </location>
</feature>
<evidence type="ECO:0000256" key="1">
    <source>
        <dbReference type="ARBA" id="ARBA00022801"/>
    </source>
</evidence>
<dbReference type="InterPro" id="IPR005181">
    <property type="entry name" value="SASA"/>
</dbReference>
<feature type="domain" description="Sialate O-acetylesterase" evidence="3">
    <location>
        <begin position="25"/>
        <end position="271"/>
    </location>
</feature>
<evidence type="ECO:0000313" key="4">
    <source>
        <dbReference type="EMBL" id="GJM62450.1"/>
    </source>
</evidence>
<dbReference type="AlphaFoldDB" id="A0AAN4W1Z4"/>
<dbReference type="Proteomes" id="UP001310022">
    <property type="component" value="Unassembled WGS sequence"/>
</dbReference>
<dbReference type="EMBL" id="BQKE01000002">
    <property type="protein sequence ID" value="GJM62450.1"/>
    <property type="molecule type" value="Genomic_DNA"/>
</dbReference>
<dbReference type="PANTHER" id="PTHR31988">
    <property type="entry name" value="ESTERASE, PUTATIVE (DUF303)-RELATED"/>
    <property type="match status" value="1"/>
</dbReference>
<proteinExistence type="predicted"/>
<sequence>MRNSFILLLILFFTSLSSLAQDANFHIYLCFGQSNMEGSAPVEEQDKVADPRFQVMRAMDCPDIKGKKESWQTANPPLSQCWQGLSPADYFGRTMVENLPEHIKIGVINVAIGGCDIRLFDRAQYQQFTDTYPEAWFGEKIEVFGGNPYERLIQLAKMAQKDGLIKGVLLHQGETNTGDVQWPQYVKTVYDNMLEDLALKASEVPLLAGEVVHADQNGQCAAMNPIINQLPETIPTAHVISSSGCTVQEDLVHFDSEGVRTLGKRYARKMLGILKEQGFKGL</sequence>
<keyword evidence="2" id="KW-0732">Signal</keyword>
<feature type="signal peptide" evidence="2">
    <location>
        <begin position="1"/>
        <end position="20"/>
    </location>
</feature>
<organism evidence="4 5">
    <name type="scientific">Persicobacter diffluens</name>
    <dbReference type="NCBI Taxonomy" id="981"/>
    <lineage>
        <taxon>Bacteria</taxon>
        <taxon>Pseudomonadati</taxon>
        <taxon>Bacteroidota</taxon>
        <taxon>Cytophagia</taxon>
        <taxon>Cytophagales</taxon>
        <taxon>Persicobacteraceae</taxon>
        <taxon>Persicobacter</taxon>
    </lineage>
</organism>
<evidence type="ECO:0000259" key="3">
    <source>
        <dbReference type="Pfam" id="PF03629"/>
    </source>
</evidence>
<dbReference type="GO" id="GO:0016788">
    <property type="term" value="F:hydrolase activity, acting on ester bonds"/>
    <property type="evidence" value="ECO:0007669"/>
    <property type="project" value="UniProtKB-ARBA"/>
</dbReference>
<dbReference type="Gene3D" id="3.40.50.1110">
    <property type="entry name" value="SGNH hydrolase"/>
    <property type="match status" value="1"/>
</dbReference>
<evidence type="ECO:0000313" key="5">
    <source>
        <dbReference type="Proteomes" id="UP001310022"/>
    </source>
</evidence>
<dbReference type="InterPro" id="IPR036514">
    <property type="entry name" value="SGNH_hydro_sf"/>
</dbReference>
<name>A0AAN4W1Z4_9BACT</name>
<dbReference type="RefSeq" id="WP_338237739.1">
    <property type="nucleotide sequence ID" value="NZ_BQKE01000002.1"/>
</dbReference>
<keyword evidence="5" id="KW-1185">Reference proteome</keyword>
<evidence type="ECO:0000256" key="2">
    <source>
        <dbReference type="SAM" id="SignalP"/>
    </source>
</evidence>
<dbReference type="InterPro" id="IPR052940">
    <property type="entry name" value="Carb_Esterase_6"/>
</dbReference>
<dbReference type="PANTHER" id="PTHR31988:SF19">
    <property type="entry name" value="9-O-ACETYL-N-ACETYLNEURAMINIC ACID DEACETYLASE-RELATED"/>
    <property type="match status" value="1"/>
</dbReference>